<name>M2SXG0_COCSN</name>
<dbReference type="InterPro" id="IPR047187">
    <property type="entry name" value="SF1_C_Upf1"/>
</dbReference>
<accession>M2SXG0</accession>
<dbReference type="GO" id="GO:0002376">
    <property type="term" value="P:immune system process"/>
    <property type="evidence" value="ECO:0007669"/>
    <property type="project" value="UniProtKB-KW"/>
</dbReference>
<keyword evidence="3" id="KW-0479">Metal-binding</keyword>
<organism evidence="9 10">
    <name type="scientific">Cochliobolus sativus (strain ND90Pr / ATCC 201652)</name>
    <name type="common">Common root rot and spot blotch fungus</name>
    <name type="synonym">Bipolaris sorokiniana</name>
    <dbReference type="NCBI Taxonomy" id="665912"/>
    <lineage>
        <taxon>Eukaryota</taxon>
        <taxon>Fungi</taxon>
        <taxon>Dikarya</taxon>
        <taxon>Ascomycota</taxon>
        <taxon>Pezizomycotina</taxon>
        <taxon>Dothideomycetes</taxon>
        <taxon>Pleosporomycetidae</taxon>
        <taxon>Pleosporales</taxon>
        <taxon>Pleosporineae</taxon>
        <taxon>Pleosporaceae</taxon>
        <taxon>Bipolaris</taxon>
    </lineage>
</organism>
<dbReference type="Pfam" id="PF13086">
    <property type="entry name" value="AAA_11"/>
    <property type="match status" value="1"/>
</dbReference>
<dbReference type="eggNOG" id="KOG1807">
    <property type="taxonomic scope" value="Eukaryota"/>
</dbReference>
<evidence type="ECO:0000256" key="7">
    <source>
        <dbReference type="ARBA" id="ARBA00022859"/>
    </source>
</evidence>
<dbReference type="CDD" id="cd18808">
    <property type="entry name" value="SF1_C_Upf1"/>
    <property type="match status" value="1"/>
</dbReference>
<dbReference type="GO" id="GO:0008270">
    <property type="term" value="F:zinc ion binding"/>
    <property type="evidence" value="ECO:0007669"/>
    <property type="project" value="UniProtKB-KW"/>
</dbReference>
<dbReference type="RefSeq" id="XP_007702914.1">
    <property type="nucleotide sequence ID" value="XM_007704724.1"/>
</dbReference>
<dbReference type="InterPro" id="IPR045055">
    <property type="entry name" value="DNA2/NAM7-like"/>
</dbReference>
<reference evidence="10" key="2">
    <citation type="journal article" date="2013" name="PLoS Genet.">
        <title>Comparative genome structure, secondary metabolite, and effector coding capacity across Cochliobolus pathogens.</title>
        <authorList>
            <person name="Condon B.J."/>
            <person name="Leng Y."/>
            <person name="Wu D."/>
            <person name="Bushley K.E."/>
            <person name="Ohm R.A."/>
            <person name="Otillar R."/>
            <person name="Martin J."/>
            <person name="Schackwitz W."/>
            <person name="Grimwood J."/>
            <person name="MohdZainudin N."/>
            <person name="Xue C."/>
            <person name="Wang R."/>
            <person name="Manning V.A."/>
            <person name="Dhillon B."/>
            <person name="Tu Z.J."/>
            <person name="Steffenson B.J."/>
            <person name="Salamov A."/>
            <person name="Sun H."/>
            <person name="Lowry S."/>
            <person name="LaButti K."/>
            <person name="Han J."/>
            <person name="Copeland A."/>
            <person name="Lindquist E."/>
            <person name="Barry K."/>
            <person name="Schmutz J."/>
            <person name="Baker S.E."/>
            <person name="Ciuffetti L.M."/>
            <person name="Grigoriev I.V."/>
            <person name="Zhong S."/>
            <person name="Turgeon B.G."/>
        </authorList>
    </citation>
    <scope>NUCLEOTIDE SEQUENCE [LARGE SCALE GENOMIC DNA]</scope>
    <source>
        <strain evidence="10">ND90Pr / ATCC 201652</strain>
    </source>
</reference>
<dbReference type="InterPro" id="IPR041677">
    <property type="entry name" value="DNA2/NAM7_AAA_11"/>
</dbReference>
<dbReference type="SUPFAM" id="SSF52540">
    <property type="entry name" value="P-loop containing nucleoside triphosphate hydrolases"/>
    <property type="match status" value="1"/>
</dbReference>
<evidence type="ECO:0000256" key="3">
    <source>
        <dbReference type="ARBA" id="ARBA00022723"/>
    </source>
</evidence>
<proteinExistence type="predicted"/>
<evidence type="ECO:0000256" key="4">
    <source>
        <dbReference type="ARBA" id="ARBA00022771"/>
    </source>
</evidence>
<keyword evidence="5" id="KW-0347">Helicase</keyword>
<evidence type="ECO:0000256" key="5">
    <source>
        <dbReference type="ARBA" id="ARBA00022806"/>
    </source>
</evidence>
<evidence type="ECO:0000313" key="9">
    <source>
        <dbReference type="EMBL" id="EMD61616.1"/>
    </source>
</evidence>
<dbReference type="InterPro" id="IPR041679">
    <property type="entry name" value="DNA2/NAM7-like_C"/>
</dbReference>
<dbReference type="OrthoDB" id="2423195at2759"/>
<keyword evidence="5" id="KW-0378">Hydrolase</keyword>
<keyword evidence="4" id="KW-0863">Zinc-finger</keyword>
<dbReference type="Pfam" id="PF13087">
    <property type="entry name" value="AAA_12"/>
    <property type="match status" value="1"/>
</dbReference>
<dbReference type="KEGG" id="bsc:COCSADRAFT_173934"/>
<dbReference type="GeneID" id="19132887"/>
<gene>
    <name evidence="9" type="ORF">COCSADRAFT_173934</name>
</gene>
<feature type="domain" description="RZ-type" evidence="8">
    <location>
        <begin position="1773"/>
        <end position="1842"/>
    </location>
</feature>
<comment type="subcellular location">
    <subcellularLocation>
        <location evidence="1">Cytoplasm</location>
    </subcellularLocation>
</comment>
<keyword evidence="10" id="KW-1185">Reference proteome</keyword>
<keyword evidence="6" id="KW-0862">Zinc</keyword>
<dbReference type="PROSITE" id="PS51981">
    <property type="entry name" value="ZF_RZ"/>
    <property type="match status" value="1"/>
</dbReference>
<dbReference type="Pfam" id="PF20173">
    <property type="entry name" value="ZnF_RZ-type"/>
    <property type="match status" value="1"/>
</dbReference>
<dbReference type="GO" id="GO:0031380">
    <property type="term" value="C:nuclear RNA-directed RNA polymerase complex"/>
    <property type="evidence" value="ECO:0007669"/>
    <property type="project" value="TreeGrafter"/>
</dbReference>
<evidence type="ECO:0000313" key="10">
    <source>
        <dbReference type="Proteomes" id="UP000016934"/>
    </source>
</evidence>
<sequence>MARLMSERWCCSPATLSLSFLPDLETALHSHLSTRIEKFFFRLAFAQTRVNPLILKNPPPPVSKHSFPTSKHFLLLTLIKETEEQRQARNSYNSWKRLFARLVDNSSIRRQLWEGAFSILEAGDRDWRQRLPQDLNEDDGIGHRHILALLSANISGTDNETFISNARNFLLTITHPSILCCLAVDTHVELIYNLFGGVGGKRAVSFLRRLIGAILAASATGATRNSTEDAKATLLAMAVALFELLRREYRVHFNDEIPSLVESIQTATEVSKDDVSSDSLARIFNKLNDTRALLARSQGLLADMNMDESNAADEYNNASSYPRDLIVPSGRFDNDKKDIADIVLFPTRDEIMSDAEEFLPYTNPDQPHFPDDPVQRHIDTFFRLLCHNIFGELKGALVGVMHTITQEPTALCNAKLSLGDMQARKGLQAQVEFVQPGAVRRKSSAKKERWWEEPRRFNEGTLLSFIWIDNSVTQHVFLTVSGKTTDPAKEYSLSHGKEMAYITASLATQDRTTVRSLMQAHTGAVRGLLLEFPNVIPATFSPILENLKEMHRLNRLLFQQWIVPRRHEGQPGKRVMYQIPPPLYTRTPGFKFSLSPLLKDENKGNQLLMDSRSSCDGEVLLKKLGTATYLDRGQCQALIAALTREYAFTQGPPGTGKSYLGLQIMKVLLGLSKKANLGPIIIVCYTNHALDQFLEHLLNIGVTKLIRVGAMSKSEKLEGHNLRSVSDLGIKTKSEKYMAAVNYNRLEKTQREAQIVQKANTDVYSLTTRERGALVAHWIEGARSNKIDELYEMINDAAKTQQELTNVHEELNRRVLEEAQAIGVTPTGLAKRIDILQQVKCKVIICEESGELMESHMISALLPDMEHVIQIGDHEQLRPSVNNFPDLSLESERGKLHQLDRSQFERLCVGEPGRPLIPISSLIRETIYGKLQDHPSTTYLPDVVGMRQNVFWLDHTNLENQEDAHAHINNYKSNSWEVGMVHALVRHIVRQGVYKSEVIAVLMPYTGQLHKLRATMRSDLEICLSDRDREALENDGSTVDDVTSQVPAASELRSYQGKPLEKKQLSKMLRIATVDNFQGEEAKIVIVSLVRSNEAQKVGFPKRPTVINMLRASACVGKSLALSCPRHPGMLIKLQEPDDFQKYSPEGGCMLACTDRLDCGHRYGARYHSEAMHAPCGHSCQKATCGEPCGKCMVFWNNVPLPCGHLKHSVHCYRTKNVASIACDVKVSKVVPGCKHEVAVKCSLDVSKSHFKCPTLCEALLPCGHPCPGTCDQCNTKDARDEPLIKHSTCRKICGRKYGTCSHNCKRPSHDGTDCGLCQSPCEVRCKHTKCAKKCHENRTPCTEPCEWSCDHRGNCKMPCSAPCDRLPCDERCTKRLLCGHQCPSIYGEEYPTEYCQQCGMKSEEQPDMIIMSSYADINLNEYPIVVLGCGHFFTTETLEGHIGLKDIYEVDKRTIGFIGLIENSELSAAIPQCPNCREPVKQFVTQRYNRLINRALIDEISKRFVISGQQTLQLLEDRLAVERANLETSRTAVVPISPGLGTNQAVIEMKMKYIYDSLRNRYSSAAILVEDVRLFRHRVDVQHKPTYKLYQSIMHSYKKNGSLNDDLAQLSLSSSSKYLERDRDQRITLGGHLLEIKVQSLLLEDKFEIARVVLKHVGGTVPLKFSGGSPVTKTDSFLEACEKLIGDCISGYLPKLAVETSLYYACIAQLFSSSVMAKDTDRTRATNYRNTAKCHLEQAEKLCQNSFRGRDILRKAVLSSAEMLNREFYEKVSKDEIDAIKQAMVSGPGGIATHSGHWYDCVNGHPCGMPIQLARCPECGEPVGGQNHTVVRGVSCATAME</sequence>
<dbReference type="CDD" id="cd06008">
    <property type="entry name" value="NF-X1-zinc-finger"/>
    <property type="match status" value="1"/>
</dbReference>
<keyword evidence="2" id="KW-0963">Cytoplasm</keyword>
<dbReference type="InterPro" id="IPR027417">
    <property type="entry name" value="P-loop_NTPase"/>
</dbReference>
<evidence type="ECO:0000259" key="8">
    <source>
        <dbReference type="PROSITE" id="PS51981"/>
    </source>
</evidence>
<dbReference type="HOGENOM" id="CLU_001490_1_1_1"/>
<evidence type="ECO:0000256" key="1">
    <source>
        <dbReference type="ARBA" id="ARBA00004496"/>
    </source>
</evidence>
<dbReference type="GO" id="GO:0031048">
    <property type="term" value="P:regulatory ncRNA-mediated heterochromatin formation"/>
    <property type="evidence" value="ECO:0007669"/>
    <property type="project" value="TreeGrafter"/>
</dbReference>
<protein>
    <recommendedName>
        <fullName evidence="8">RZ-type domain-containing protein</fullName>
    </recommendedName>
</protein>
<dbReference type="GO" id="GO:0005737">
    <property type="term" value="C:cytoplasm"/>
    <property type="evidence" value="ECO:0007669"/>
    <property type="project" value="UniProtKB-SubCell"/>
</dbReference>
<dbReference type="EMBL" id="KB445648">
    <property type="protein sequence ID" value="EMD61616.1"/>
    <property type="molecule type" value="Genomic_DNA"/>
</dbReference>
<dbReference type="CDD" id="cd17936">
    <property type="entry name" value="EEXXEc_NFX1"/>
    <property type="match status" value="1"/>
</dbReference>
<dbReference type="PANTHER" id="PTHR10887">
    <property type="entry name" value="DNA2/NAM7 HELICASE FAMILY"/>
    <property type="match status" value="1"/>
</dbReference>
<dbReference type="Proteomes" id="UP000016934">
    <property type="component" value="Unassembled WGS sequence"/>
</dbReference>
<dbReference type="GO" id="GO:0004386">
    <property type="term" value="F:helicase activity"/>
    <property type="evidence" value="ECO:0007669"/>
    <property type="project" value="InterPro"/>
</dbReference>
<keyword evidence="7" id="KW-0391">Immunity</keyword>
<dbReference type="OMA" id="NCINGHP"/>
<evidence type="ECO:0000256" key="2">
    <source>
        <dbReference type="ARBA" id="ARBA00022490"/>
    </source>
</evidence>
<keyword evidence="5" id="KW-0547">Nucleotide-binding</keyword>
<evidence type="ECO:0000256" key="6">
    <source>
        <dbReference type="ARBA" id="ARBA00022833"/>
    </source>
</evidence>
<dbReference type="PANTHER" id="PTHR10887:SF445">
    <property type="entry name" value="NFX1-TYPE ZINC FINGER-CONTAINING PROTEIN 1"/>
    <property type="match status" value="1"/>
</dbReference>
<dbReference type="InterPro" id="IPR046439">
    <property type="entry name" value="ZF_RZ_dom"/>
</dbReference>
<reference evidence="9 10" key="1">
    <citation type="journal article" date="2012" name="PLoS Pathog.">
        <title>Diverse lifestyles and strategies of plant pathogenesis encoded in the genomes of eighteen Dothideomycetes fungi.</title>
        <authorList>
            <person name="Ohm R.A."/>
            <person name="Feau N."/>
            <person name="Henrissat B."/>
            <person name="Schoch C.L."/>
            <person name="Horwitz B.A."/>
            <person name="Barry K.W."/>
            <person name="Condon B.J."/>
            <person name="Copeland A.C."/>
            <person name="Dhillon B."/>
            <person name="Glaser F."/>
            <person name="Hesse C.N."/>
            <person name="Kosti I."/>
            <person name="LaButti K."/>
            <person name="Lindquist E.A."/>
            <person name="Lucas S."/>
            <person name="Salamov A.A."/>
            <person name="Bradshaw R.E."/>
            <person name="Ciuffetti L."/>
            <person name="Hamelin R.C."/>
            <person name="Kema G.H.J."/>
            <person name="Lawrence C."/>
            <person name="Scott J.A."/>
            <person name="Spatafora J.W."/>
            <person name="Turgeon B.G."/>
            <person name="de Wit P.J.G.M."/>
            <person name="Zhong S."/>
            <person name="Goodwin S.B."/>
            <person name="Grigoriev I.V."/>
        </authorList>
    </citation>
    <scope>NUCLEOTIDE SEQUENCE [LARGE SCALE GENOMIC DNA]</scope>
    <source>
        <strain evidence="10">ND90Pr / ATCC 201652</strain>
    </source>
</reference>
<keyword evidence="5" id="KW-0067">ATP-binding</keyword>
<dbReference type="Gene3D" id="3.40.50.300">
    <property type="entry name" value="P-loop containing nucleotide triphosphate hydrolases"/>
    <property type="match status" value="2"/>
</dbReference>